<dbReference type="HOGENOM" id="CLU_3257898_0_0_5"/>
<proteinExistence type="predicted"/>
<gene>
    <name evidence="1" type="ORF">USDA257_c46460</name>
</gene>
<sequence length="42" mass="4510">MTFGHGIAFVVRAVWDLGKLDANGWKIVLTGNSDLTTVLPVP</sequence>
<reference evidence="1 2" key="1">
    <citation type="journal article" date="2012" name="J. Bacteriol.">
        <title>Complete genome sequence of the broad-host-range strain Sinorhizobium fredii USDA257.</title>
        <authorList>
            <person name="Schuldes J."/>
            <person name="Rodriguez Orbegoso M."/>
            <person name="Schmeisser C."/>
            <person name="Krishnan H.B."/>
            <person name="Daniel R."/>
            <person name="Streit W.R."/>
        </authorList>
    </citation>
    <scope>NUCLEOTIDE SEQUENCE [LARGE SCALE GENOMIC DNA]</scope>
    <source>
        <strain evidence="1 2">USDA 257</strain>
    </source>
</reference>
<dbReference type="KEGG" id="sfd:USDA257_c46460"/>
<accession>I3XBC7</accession>
<dbReference type="AlphaFoldDB" id="I3XBC7"/>
<organism evidence="1 2">
    <name type="scientific">Sinorhizobium fredii (strain USDA 257)</name>
    <dbReference type="NCBI Taxonomy" id="1185652"/>
    <lineage>
        <taxon>Bacteria</taxon>
        <taxon>Pseudomonadati</taxon>
        <taxon>Pseudomonadota</taxon>
        <taxon>Alphaproteobacteria</taxon>
        <taxon>Hyphomicrobiales</taxon>
        <taxon>Rhizobiaceae</taxon>
        <taxon>Sinorhizobium/Ensifer group</taxon>
        <taxon>Sinorhizobium</taxon>
    </lineage>
</organism>
<evidence type="ECO:0000313" key="2">
    <source>
        <dbReference type="Proteomes" id="UP000006180"/>
    </source>
</evidence>
<protein>
    <submittedName>
        <fullName evidence="1">Uncharacterized protein</fullName>
    </submittedName>
</protein>
<dbReference type="EMBL" id="CP003563">
    <property type="protein sequence ID" value="AFL53183.1"/>
    <property type="molecule type" value="Genomic_DNA"/>
</dbReference>
<dbReference type="PATRIC" id="fig|1185652.3.peg.4813"/>
<dbReference type="Proteomes" id="UP000006180">
    <property type="component" value="Chromosome"/>
</dbReference>
<evidence type="ECO:0000313" key="1">
    <source>
        <dbReference type="EMBL" id="AFL53183.1"/>
    </source>
</evidence>
<name>I3XBC7_SINF2</name>